<evidence type="ECO:0000313" key="3">
    <source>
        <dbReference type="Proteomes" id="UP001344632"/>
    </source>
</evidence>
<gene>
    <name evidence="2" type="ORF">P4H66_20305</name>
</gene>
<reference evidence="2 3" key="1">
    <citation type="submission" date="2023-03" db="EMBL/GenBank/DDBJ databases">
        <title>Bacillus Genome Sequencing.</title>
        <authorList>
            <person name="Dunlap C."/>
        </authorList>
    </citation>
    <scope>NUCLEOTIDE SEQUENCE [LARGE SCALE GENOMIC DNA]</scope>
    <source>
        <strain evidence="2 3">BD-525</strain>
    </source>
</reference>
<dbReference type="Pfam" id="PF10057">
    <property type="entry name" value="MpsC"/>
    <property type="match status" value="2"/>
</dbReference>
<dbReference type="RefSeq" id="WP_326089893.1">
    <property type="nucleotide sequence ID" value="NZ_JARLKZ010000015.1"/>
</dbReference>
<dbReference type="Proteomes" id="UP001344632">
    <property type="component" value="Unassembled WGS sequence"/>
</dbReference>
<dbReference type="EMBL" id="JARLKZ010000015">
    <property type="protein sequence ID" value="MEC0242150.1"/>
    <property type="molecule type" value="Genomic_DNA"/>
</dbReference>
<protein>
    <submittedName>
        <fullName evidence="2">Na-translocating system protein MpsC family protein</fullName>
    </submittedName>
</protein>
<accession>A0ABU6GQZ2</accession>
<evidence type="ECO:0000259" key="1">
    <source>
        <dbReference type="Pfam" id="PF10057"/>
    </source>
</evidence>
<organism evidence="2 3">
    <name type="scientific">Paenibacillus dokdonensis</name>
    <dbReference type="NCBI Taxonomy" id="2567944"/>
    <lineage>
        <taxon>Bacteria</taxon>
        <taxon>Bacillati</taxon>
        <taxon>Bacillota</taxon>
        <taxon>Bacilli</taxon>
        <taxon>Bacillales</taxon>
        <taxon>Paenibacillaceae</taxon>
        <taxon>Paenibacillus</taxon>
    </lineage>
</organism>
<feature type="domain" description="Na+-translocating membrane potential-generating system MpsC" evidence="1">
    <location>
        <begin position="7"/>
        <end position="111"/>
    </location>
</feature>
<keyword evidence="3" id="KW-1185">Reference proteome</keyword>
<feature type="domain" description="Na+-translocating membrane potential-generating system MpsC" evidence="1">
    <location>
        <begin position="139"/>
        <end position="231"/>
    </location>
</feature>
<comment type="caution">
    <text evidence="2">The sequence shown here is derived from an EMBL/GenBank/DDBJ whole genome shotgun (WGS) entry which is preliminary data.</text>
</comment>
<evidence type="ECO:0000313" key="2">
    <source>
        <dbReference type="EMBL" id="MEC0242150.1"/>
    </source>
</evidence>
<name>A0ABU6GQZ2_9BACL</name>
<proteinExistence type="predicted"/>
<dbReference type="InterPro" id="IPR018745">
    <property type="entry name" value="MpsC"/>
</dbReference>
<sequence>MDQLHNQSFQQIIASYTGKLLRDHFGKGPESVVVSIGSTFITIHLRNFLTPAEKILLDQQQEELVFETRDKLMISVIPGILQYLQDVNGVITDECYCDWDLAQKTGMITIISREPIHHAPLVSSEYCGRSDIEAELNRICSQVQKSPSSTVSYEMNPRTLLVIRSGVLLPMEREIIRLGQGDVLKRVKRKLEKEYIMGSDVLQSLLQNRISDCFIDWNYSLDKSIVVITLSPHR</sequence>